<dbReference type="GO" id="GO:0005886">
    <property type="term" value="C:plasma membrane"/>
    <property type="evidence" value="ECO:0007669"/>
    <property type="project" value="UniProtKB-SubCell"/>
</dbReference>
<keyword evidence="6" id="KW-1185">Reference proteome</keyword>
<dbReference type="SMART" id="SM00112">
    <property type="entry name" value="CA"/>
    <property type="match status" value="1"/>
</dbReference>
<dbReference type="PROSITE" id="PS50268">
    <property type="entry name" value="CADHERIN_2"/>
    <property type="match status" value="1"/>
</dbReference>
<evidence type="ECO:0000256" key="2">
    <source>
        <dbReference type="ARBA" id="ARBA00022989"/>
    </source>
</evidence>
<feature type="domain" description="Cadherin" evidence="4">
    <location>
        <begin position="29"/>
        <end position="141"/>
    </location>
</feature>
<protein>
    <recommendedName>
        <fullName evidence="4">Cadherin domain-containing protein</fullName>
    </recommendedName>
</protein>
<evidence type="ECO:0000256" key="1">
    <source>
        <dbReference type="ARBA" id="ARBA00022692"/>
    </source>
</evidence>
<dbReference type="PANTHER" id="PTHR24026:SF126">
    <property type="entry name" value="PROTOCADHERIN FAT 4"/>
    <property type="match status" value="1"/>
</dbReference>
<dbReference type="PRINTS" id="PR00205">
    <property type="entry name" value="CADHERIN"/>
</dbReference>
<keyword evidence="3" id="KW-0106">Calcium</keyword>
<dbReference type="GO" id="GO:0007156">
    <property type="term" value="P:homophilic cell adhesion via plasma membrane adhesion molecules"/>
    <property type="evidence" value="ECO:0007669"/>
    <property type="project" value="InterPro"/>
</dbReference>
<evidence type="ECO:0000256" key="3">
    <source>
        <dbReference type="PROSITE-ProRule" id="PRU00043"/>
    </source>
</evidence>
<organism evidence="5 6">
    <name type="scientific">Glossina austeni</name>
    <name type="common">Savannah tsetse fly</name>
    <dbReference type="NCBI Taxonomy" id="7395"/>
    <lineage>
        <taxon>Eukaryota</taxon>
        <taxon>Metazoa</taxon>
        <taxon>Ecdysozoa</taxon>
        <taxon>Arthropoda</taxon>
        <taxon>Hexapoda</taxon>
        <taxon>Insecta</taxon>
        <taxon>Pterygota</taxon>
        <taxon>Neoptera</taxon>
        <taxon>Endopterygota</taxon>
        <taxon>Diptera</taxon>
        <taxon>Brachycera</taxon>
        <taxon>Muscomorpha</taxon>
        <taxon>Hippoboscoidea</taxon>
        <taxon>Glossinidae</taxon>
        <taxon>Glossina</taxon>
    </lineage>
</organism>
<dbReference type="Proteomes" id="UP000078200">
    <property type="component" value="Unassembled WGS sequence"/>
</dbReference>
<sequence>MKNNGAQQLASEATVYIMLEDVNDEIPLFTEREQETVLEGEPIGTKVTQVNAIDKDGTFPNNQVYYYIVDSPRNEGKEFFEINLQSGEIFTKTVFDREKKGAYALEVEARDGAPSARPNSNGQPNSVRIKAKGTTEGMEIASIALHCLCKLSLSADAEKKVLMQI</sequence>
<reference evidence="5" key="1">
    <citation type="submission" date="2020-05" db="UniProtKB">
        <authorList>
            <consortium name="EnsemblMetazoa"/>
        </authorList>
    </citation>
    <scope>IDENTIFICATION</scope>
    <source>
        <strain evidence="5">TTRI</strain>
    </source>
</reference>
<evidence type="ECO:0000259" key="4">
    <source>
        <dbReference type="PROSITE" id="PS50268"/>
    </source>
</evidence>
<keyword evidence="2" id="KW-0472">Membrane</keyword>
<dbReference type="InterPro" id="IPR002126">
    <property type="entry name" value="Cadherin-like_dom"/>
</dbReference>
<dbReference type="AlphaFoldDB" id="A0A1A9UJN6"/>
<name>A0A1A9UJN6_GLOAU</name>
<dbReference type="GO" id="GO:0005509">
    <property type="term" value="F:calcium ion binding"/>
    <property type="evidence" value="ECO:0007669"/>
    <property type="project" value="UniProtKB-UniRule"/>
</dbReference>
<dbReference type="Pfam" id="PF00028">
    <property type="entry name" value="Cadherin"/>
    <property type="match status" value="1"/>
</dbReference>
<accession>A0A1A9UJN6</accession>
<dbReference type="InterPro" id="IPR015919">
    <property type="entry name" value="Cadherin-like_sf"/>
</dbReference>
<dbReference type="Gene3D" id="2.60.40.60">
    <property type="entry name" value="Cadherins"/>
    <property type="match status" value="1"/>
</dbReference>
<dbReference type="PANTHER" id="PTHR24026">
    <property type="entry name" value="FAT ATYPICAL CADHERIN-RELATED"/>
    <property type="match status" value="1"/>
</dbReference>
<keyword evidence="2" id="KW-1133">Transmembrane helix</keyword>
<evidence type="ECO:0000313" key="6">
    <source>
        <dbReference type="Proteomes" id="UP000078200"/>
    </source>
</evidence>
<keyword evidence="1" id="KW-0812">Transmembrane</keyword>
<dbReference type="EnsemblMetazoa" id="GAUT007054-RA">
    <property type="protein sequence ID" value="GAUT007054-PA"/>
    <property type="gene ID" value="GAUT007054"/>
</dbReference>
<dbReference type="SUPFAM" id="SSF49313">
    <property type="entry name" value="Cadherin-like"/>
    <property type="match status" value="1"/>
</dbReference>
<dbReference type="CDD" id="cd11304">
    <property type="entry name" value="Cadherin_repeat"/>
    <property type="match status" value="1"/>
</dbReference>
<evidence type="ECO:0000313" key="5">
    <source>
        <dbReference type="EnsemblMetazoa" id="GAUT007054-PA"/>
    </source>
</evidence>
<dbReference type="STRING" id="7395.A0A1A9UJN6"/>
<proteinExistence type="predicted"/>
<dbReference type="VEuPathDB" id="VectorBase:GAUT007054"/>
<dbReference type="FunFam" id="2.60.40.60:FF:000209">
    <property type="entry name" value="neural-cadherin isoform X1"/>
    <property type="match status" value="1"/>
</dbReference>